<feature type="transmembrane region" description="Helical" evidence="1">
    <location>
        <begin position="186"/>
        <end position="204"/>
    </location>
</feature>
<comment type="caution">
    <text evidence="2">The sequence shown here is derived from an EMBL/GenBank/DDBJ whole genome shotgun (WGS) entry which is preliminary data.</text>
</comment>
<dbReference type="Proteomes" id="UP000030008">
    <property type="component" value="Unassembled WGS sequence"/>
</dbReference>
<proteinExistence type="predicted"/>
<organism evidence="2 3">
    <name type="scientific">Clostridium innocuum</name>
    <dbReference type="NCBI Taxonomy" id="1522"/>
    <lineage>
        <taxon>Bacteria</taxon>
        <taxon>Bacillati</taxon>
        <taxon>Bacillota</taxon>
        <taxon>Clostridia</taxon>
        <taxon>Eubacteriales</taxon>
        <taxon>Clostridiaceae</taxon>
        <taxon>Clostridium</taxon>
    </lineage>
</organism>
<keyword evidence="1" id="KW-0472">Membrane</keyword>
<feature type="transmembrane region" description="Helical" evidence="1">
    <location>
        <begin position="12"/>
        <end position="33"/>
    </location>
</feature>
<dbReference type="RefSeq" id="WP_044908537.1">
    <property type="nucleotide sequence ID" value="NZ_JQIF01000164.1"/>
</dbReference>
<evidence type="ECO:0000256" key="1">
    <source>
        <dbReference type="SAM" id="Phobius"/>
    </source>
</evidence>
<feature type="transmembrane region" description="Helical" evidence="1">
    <location>
        <begin position="146"/>
        <end position="166"/>
    </location>
</feature>
<dbReference type="EMBL" id="JQIF01000164">
    <property type="protein sequence ID" value="KGJ51056.1"/>
    <property type="molecule type" value="Genomic_DNA"/>
</dbReference>
<reference evidence="2 3" key="1">
    <citation type="submission" date="2014-08" db="EMBL/GenBank/DDBJ databases">
        <title>Clostridium innocuum, an unnegligible vancomycin-resistant pathogen causing extra-intestinal infections.</title>
        <authorList>
            <person name="Feng Y."/>
            <person name="Chiu C.-H."/>
        </authorList>
    </citation>
    <scope>NUCLEOTIDE SEQUENCE [LARGE SCALE GENOMIC DNA]</scope>
    <source>
        <strain evidence="2 3">AN88</strain>
    </source>
</reference>
<protein>
    <submittedName>
        <fullName evidence="2">Uncharacterized protein</fullName>
    </submittedName>
</protein>
<evidence type="ECO:0000313" key="3">
    <source>
        <dbReference type="Proteomes" id="UP000030008"/>
    </source>
</evidence>
<gene>
    <name evidence="2" type="ORF">CIAN88_22785</name>
</gene>
<accession>A0A099I0B9</accession>
<evidence type="ECO:0000313" key="2">
    <source>
        <dbReference type="EMBL" id="KGJ51056.1"/>
    </source>
</evidence>
<sequence length="255" mass="29816">MDSSYIVKSNEWIMPAISVISIVMSIIMTLSSFNKQKSLHINHERLEYIYFPLVSFIKSCEKKRNMGAFDLYWYLKDKLINEKYKTLLGIAEIDDHFEVLENYCLSDEEFDFKKESSLFYAIANVVERNYDKIKKRAGYISKTRKYAFICFVVGYVCFLSWALLITGGDVTENTAVAYFTDMLLKIFPSSITVSVLFYTKIFFFEGGIYKVMNILKNFILSSKIKYSRFTSLLKKRKSNSPTKQDIYNDSSYDID</sequence>
<dbReference type="AlphaFoldDB" id="A0A099I0B9"/>
<name>A0A099I0B9_CLOIN</name>
<keyword evidence="1" id="KW-0812">Transmembrane</keyword>
<keyword evidence="1" id="KW-1133">Transmembrane helix</keyword>